<evidence type="ECO:0000313" key="2">
    <source>
        <dbReference type="EMBL" id="MPC37648.1"/>
    </source>
</evidence>
<feature type="region of interest" description="Disordered" evidence="1">
    <location>
        <begin position="1"/>
        <end position="42"/>
    </location>
</feature>
<sequence length="89" mass="10602">MGVRSVRELEVEEEAEEGKEEEEERRKRRARRKSRRRRIEREKVERERTIGGLLNAEEGAEGGHREVMVWTRHLHDLFQTISGVKSHPD</sequence>
<dbReference type="EMBL" id="VSRR010003842">
    <property type="protein sequence ID" value="MPC37648.1"/>
    <property type="molecule type" value="Genomic_DNA"/>
</dbReference>
<evidence type="ECO:0000313" key="3">
    <source>
        <dbReference type="Proteomes" id="UP000324222"/>
    </source>
</evidence>
<accession>A0A5B7EXA3</accession>
<comment type="caution">
    <text evidence="2">The sequence shown here is derived from an EMBL/GenBank/DDBJ whole genome shotgun (WGS) entry which is preliminary data.</text>
</comment>
<dbReference type="Proteomes" id="UP000324222">
    <property type="component" value="Unassembled WGS sequence"/>
</dbReference>
<organism evidence="2 3">
    <name type="scientific">Portunus trituberculatus</name>
    <name type="common">Swimming crab</name>
    <name type="synonym">Neptunus trituberculatus</name>
    <dbReference type="NCBI Taxonomy" id="210409"/>
    <lineage>
        <taxon>Eukaryota</taxon>
        <taxon>Metazoa</taxon>
        <taxon>Ecdysozoa</taxon>
        <taxon>Arthropoda</taxon>
        <taxon>Crustacea</taxon>
        <taxon>Multicrustacea</taxon>
        <taxon>Malacostraca</taxon>
        <taxon>Eumalacostraca</taxon>
        <taxon>Eucarida</taxon>
        <taxon>Decapoda</taxon>
        <taxon>Pleocyemata</taxon>
        <taxon>Brachyura</taxon>
        <taxon>Eubrachyura</taxon>
        <taxon>Portunoidea</taxon>
        <taxon>Portunidae</taxon>
        <taxon>Portuninae</taxon>
        <taxon>Portunus</taxon>
    </lineage>
</organism>
<evidence type="ECO:0000256" key="1">
    <source>
        <dbReference type="SAM" id="MobiDB-lite"/>
    </source>
</evidence>
<gene>
    <name evidence="2" type="ORF">E2C01_031136</name>
</gene>
<name>A0A5B7EXA3_PORTR</name>
<feature type="compositionally biased region" description="Basic residues" evidence="1">
    <location>
        <begin position="26"/>
        <end position="38"/>
    </location>
</feature>
<dbReference type="AlphaFoldDB" id="A0A5B7EXA3"/>
<proteinExistence type="predicted"/>
<protein>
    <submittedName>
        <fullName evidence="2">Uncharacterized protein</fullName>
    </submittedName>
</protein>
<reference evidence="2 3" key="1">
    <citation type="submission" date="2019-05" db="EMBL/GenBank/DDBJ databases">
        <title>Another draft genome of Portunus trituberculatus and its Hox gene families provides insights of decapod evolution.</title>
        <authorList>
            <person name="Jeong J.-H."/>
            <person name="Song I."/>
            <person name="Kim S."/>
            <person name="Choi T."/>
            <person name="Kim D."/>
            <person name="Ryu S."/>
            <person name="Kim W."/>
        </authorList>
    </citation>
    <scope>NUCLEOTIDE SEQUENCE [LARGE SCALE GENOMIC DNA]</scope>
    <source>
        <tissue evidence="2">Muscle</tissue>
    </source>
</reference>
<keyword evidence="3" id="KW-1185">Reference proteome</keyword>
<feature type="compositionally biased region" description="Acidic residues" evidence="1">
    <location>
        <begin position="10"/>
        <end position="23"/>
    </location>
</feature>